<dbReference type="Proteomes" id="UP001189429">
    <property type="component" value="Unassembled WGS sequence"/>
</dbReference>
<keyword evidence="2" id="KW-1185">Reference proteome</keyword>
<comment type="caution">
    <text evidence="1">The sequence shown here is derived from an EMBL/GenBank/DDBJ whole genome shotgun (WGS) entry which is preliminary data.</text>
</comment>
<reference evidence="1" key="1">
    <citation type="submission" date="2023-10" db="EMBL/GenBank/DDBJ databases">
        <authorList>
            <person name="Chen Y."/>
            <person name="Shah S."/>
            <person name="Dougan E. K."/>
            <person name="Thang M."/>
            <person name="Chan C."/>
        </authorList>
    </citation>
    <scope>NUCLEOTIDE SEQUENCE [LARGE SCALE GENOMIC DNA]</scope>
</reference>
<proteinExistence type="predicted"/>
<evidence type="ECO:0000313" key="1">
    <source>
        <dbReference type="EMBL" id="CAK0815026.1"/>
    </source>
</evidence>
<evidence type="ECO:0000313" key="2">
    <source>
        <dbReference type="Proteomes" id="UP001189429"/>
    </source>
</evidence>
<sequence>MSSAIFDAWAFKSDSPITVRIQEQTAAYGKATNEKGASTRRQLKQNVVKKFTDYDNYDCEQKSDLVLFYKVDSMYEAEKEMLTLAVREPQFRVYLPKALQTTPAKRKYGRAPATHLEREPQEWVGQLLM</sequence>
<dbReference type="EMBL" id="CAUYUJ010005803">
    <property type="protein sequence ID" value="CAK0815026.1"/>
    <property type="molecule type" value="Genomic_DNA"/>
</dbReference>
<accession>A0ABN9R971</accession>
<protein>
    <submittedName>
        <fullName evidence="1">Uncharacterized protein</fullName>
    </submittedName>
</protein>
<name>A0ABN9R971_9DINO</name>
<organism evidence="1 2">
    <name type="scientific">Prorocentrum cordatum</name>
    <dbReference type="NCBI Taxonomy" id="2364126"/>
    <lineage>
        <taxon>Eukaryota</taxon>
        <taxon>Sar</taxon>
        <taxon>Alveolata</taxon>
        <taxon>Dinophyceae</taxon>
        <taxon>Prorocentrales</taxon>
        <taxon>Prorocentraceae</taxon>
        <taxon>Prorocentrum</taxon>
    </lineage>
</organism>
<gene>
    <name evidence="1" type="ORF">PCOR1329_LOCUS18465</name>
</gene>